<keyword evidence="6" id="KW-0206">Cytoskeleton</keyword>
<dbReference type="GO" id="GO:0007052">
    <property type="term" value="P:mitotic spindle organization"/>
    <property type="evidence" value="ECO:0007669"/>
    <property type="project" value="InterPro"/>
</dbReference>
<evidence type="ECO:0000256" key="8">
    <source>
        <dbReference type="SAM" id="MobiDB-lite"/>
    </source>
</evidence>
<evidence type="ECO:0000313" key="10">
    <source>
        <dbReference type="Proteomes" id="UP000504631"/>
    </source>
</evidence>
<feature type="coiled-coil region" evidence="7">
    <location>
        <begin position="904"/>
        <end position="988"/>
    </location>
</feature>
<dbReference type="InterPro" id="IPR039915">
    <property type="entry name" value="TACC"/>
</dbReference>
<dbReference type="GeneID" id="117230342"/>
<evidence type="ECO:0000256" key="1">
    <source>
        <dbReference type="ARBA" id="ARBA00004245"/>
    </source>
</evidence>
<sequence length="995" mass="111041">MRILPVDYDCSLNTHLYSTFVLREKMEYINKLLHRAAAIPARTLLPPSPSPSPSPTPPSGGDNSTSKSAEHEVKVRFAREFADVGSITYSAPESLSSASSFQSLSSTLSTKSSSGICADSTPQSPNQVLDDSYVDSNISGLGDLIAGCAQINLNSEDDDHSYSTLQNSQDFSQDQTFASATDELPVDITKDLPEFSLTESQKIVQVVDDNSTLTNSTEEIKEIPIVDTICIKEPLPVAIIESNRRNSFIRLEGITSRSSSANKGNDSSDDHQTSNSSVNGVDEISLPHCTEEPNLNLTVCLSPNKEVADVPREKESSLTENSSGEVDSLSLNFIPYTVNSVCNSTSVFTEYAEETSLPSVPTLSSLLNSTDSAKLGESDAREDENNVENQLARTLSPVNNSNIAVISSPQIAVKSPIQNKNRDTNNSLTNSLNFSNNDVKDYVNVINDKQQTCLDDTSFVRLKTSEVQVNSATNICQEIKNTVITESVVNNLELPSLKEDTLNTDAITPRKEEVETSQSDKSFDKKVDDLQNADDLLRTDDLLKTNLINSIKENENENIEEQCSDKKLDTTIILEDISLISETVPEEELYTEFKPQRQSTTLTALNIEQPNFEELQSAAEQVANDICKSSLEFSEETHCFISATSEIFQDPTSFDFLINHGNSKTVNRLRSESLYVKFDPLVANTSMLPQGNVQSINEEQNDKSESIPVNIDTPKRNPAIAAIDRLLFYSPICTNITQKTDELQEKMASKEQPVEESKSDTPLITDINMSKELELVRTTVLQLEEELEKRKKEYEAELEKQKNAFQEKINKLQAQMAQEIKSKSQMTVVVEEYEKSISRLLTERERDRTNFEQEKAKLQEELQATNVHLSNTEAAFNDVHQKYEKLKGFVSVYKSNEAVLKEGIQENMETIKGLETRYDQLKNHAKTELEKANFQLDAIRKQHEDETVKLHALVRKAELKSNSLAELVEQKTKENKELTQILDEVIARVGHQNAE</sequence>
<dbReference type="InterPro" id="IPR007707">
    <property type="entry name" value="TACC_C"/>
</dbReference>
<feature type="domain" description="Transforming acidic coiled-coil-containing protein C-terminal" evidence="9">
    <location>
        <begin position="791"/>
        <end position="986"/>
    </location>
</feature>
<reference evidence="11" key="1">
    <citation type="submission" date="2025-08" db="UniProtKB">
        <authorList>
            <consortium name="RefSeq"/>
        </authorList>
    </citation>
    <scope>IDENTIFICATION</scope>
    <source>
        <tissue evidence="11">Muscle</tissue>
    </source>
</reference>
<evidence type="ECO:0000256" key="3">
    <source>
        <dbReference type="ARBA" id="ARBA00022490"/>
    </source>
</evidence>
<evidence type="ECO:0000256" key="6">
    <source>
        <dbReference type="ARBA" id="ARBA00023212"/>
    </source>
</evidence>
<dbReference type="GO" id="GO:0005737">
    <property type="term" value="C:cytoplasm"/>
    <property type="evidence" value="ECO:0007669"/>
    <property type="project" value="TreeGrafter"/>
</dbReference>
<feature type="region of interest" description="Disordered" evidence="8">
    <location>
        <begin position="503"/>
        <end position="523"/>
    </location>
</feature>
<dbReference type="Proteomes" id="UP000504631">
    <property type="component" value="Unplaced"/>
</dbReference>
<feature type="region of interest" description="Disordered" evidence="8">
    <location>
        <begin position="43"/>
        <end position="71"/>
    </location>
</feature>
<evidence type="ECO:0000313" key="11">
    <source>
        <dbReference type="RefSeq" id="XP_033343578.1"/>
    </source>
</evidence>
<feature type="coiled-coil region" evidence="7">
    <location>
        <begin position="773"/>
        <end position="875"/>
    </location>
</feature>
<protein>
    <submittedName>
        <fullName evidence="11">Centrosomal protein of 290 kDa isoform X1</fullName>
    </submittedName>
</protein>
<evidence type="ECO:0000259" key="9">
    <source>
        <dbReference type="Pfam" id="PF05010"/>
    </source>
</evidence>
<evidence type="ECO:0000256" key="7">
    <source>
        <dbReference type="SAM" id="Coils"/>
    </source>
</evidence>
<gene>
    <name evidence="11" type="primary">LOC117230342</name>
</gene>
<keyword evidence="3" id="KW-0963">Cytoplasm</keyword>
<dbReference type="Gene3D" id="1.20.5.1700">
    <property type="match status" value="1"/>
</dbReference>
<accession>A0A6J3JRZ8</accession>
<evidence type="ECO:0000256" key="5">
    <source>
        <dbReference type="ARBA" id="ARBA00023054"/>
    </source>
</evidence>
<dbReference type="RefSeq" id="XP_033343578.1">
    <property type="nucleotide sequence ID" value="XM_033487687.1"/>
</dbReference>
<comment type="similarity">
    <text evidence="2">Belongs to the TACC family.</text>
</comment>
<dbReference type="AlphaFoldDB" id="A0A6J3JRZ8"/>
<dbReference type="GO" id="GO:0007097">
    <property type="term" value="P:nuclear migration"/>
    <property type="evidence" value="ECO:0007669"/>
    <property type="project" value="TreeGrafter"/>
</dbReference>
<dbReference type="CTD" id="40589"/>
<dbReference type="GO" id="GO:0005856">
    <property type="term" value="C:cytoskeleton"/>
    <property type="evidence" value="ECO:0007669"/>
    <property type="project" value="UniProtKB-SubCell"/>
</dbReference>
<organism evidence="10 11">
    <name type="scientific">Bombus vosnesenskii</name>
    <dbReference type="NCBI Taxonomy" id="207650"/>
    <lineage>
        <taxon>Eukaryota</taxon>
        <taxon>Metazoa</taxon>
        <taxon>Ecdysozoa</taxon>
        <taxon>Arthropoda</taxon>
        <taxon>Hexapoda</taxon>
        <taxon>Insecta</taxon>
        <taxon>Pterygota</taxon>
        <taxon>Neoptera</taxon>
        <taxon>Endopterygota</taxon>
        <taxon>Hymenoptera</taxon>
        <taxon>Apocrita</taxon>
        <taxon>Aculeata</taxon>
        <taxon>Apoidea</taxon>
        <taxon>Anthophila</taxon>
        <taxon>Apidae</taxon>
        <taxon>Bombus</taxon>
        <taxon>Pyrobombus</taxon>
    </lineage>
</organism>
<comment type="subcellular location">
    <subcellularLocation>
        <location evidence="1">Cytoplasm</location>
        <location evidence="1">Cytoskeleton</location>
    </subcellularLocation>
</comment>
<dbReference type="KEGG" id="bvk:117230342"/>
<feature type="compositionally biased region" description="Pro residues" evidence="8">
    <location>
        <begin position="46"/>
        <end position="58"/>
    </location>
</feature>
<keyword evidence="5 7" id="KW-0175">Coiled coil</keyword>
<keyword evidence="10" id="KW-1185">Reference proteome</keyword>
<proteinExistence type="inferred from homology"/>
<evidence type="ECO:0000256" key="4">
    <source>
        <dbReference type="ARBA" id="ARBA00022553"/>
    </source>
</evidence>
<feature type="region of interest" description="Disordered" evidence="8">
    <location>
        <begin position="257"/>
        <end position="286"/>
    </location>
</feature>
<dbReference type="Pfam" id="PF05010">
    <property type="entry name" value="TACC_C"/>
    <property type="match status" value="1"/>
</dbReference>
<evidence type="ECO:0000256" key="2">
    <source>
        <dbReference type="ARBA" id="ARBA00009423"/>
    </source>
</evidence>
<dbReference type="PANTHER" id="PTHR13924">
    <property type="entry name" value="TRANSFORMING ACIDIC COILED-COIL CONTAINING PROTEIN 1/2"/>
    <property type="match status" value="1"/>
</dbReference>
<dbReference type="PANTHER" id="PTHR13924:SF10">
    <property type="entry name" value="TRANSFORMING ACIDIC COILED-COIL PROTEIN, ISOFORM K"/>
    <property type="match status" value="1"/>
</dbReference>
<keyword evidence="4" id="KW-0597">Phosphoprotein</keyword>
<name>A0A6J3JRZ8_9HYME</name>